<comment type="subcellular location">
    <subcellularLocation>
        <location evidence="1">Cell inner membrane</location>
        <topology evidence="1">Multi-pass membrane protein</topology>
    </subcellularLocation>
</comment>
<dbReference type="RefSeq" id="WP_241793010.1">
    <property type="nucleotide sequence ID" value="NZ_JALBUU010000004.1"/>
</dbReference>
<gene>
    <name evidence="10" type="ORF">MON41_13165</name>
</gene>
<comment type="similarity">
    <text evidence="2">Belongs to the UPF0283 family.</text>
</comment>
<dbReference type="InterPro" id="IPR021147">
    <property type="entry name" value="DUF697"/>
</dbReference>
<keyword evidence="11" id="KW-1185">Reference proteome</keyword>
<feature type="compositionally biased region" description="Low complexity" evidence="8">
    <location>
        <begin position="9"/>
        <end position="19"/>
    </location>
</feature>
<dbReference type="Proteomes" id="UP001201985">
    <property type="component" value="Unassembled WGS sequence"/>
</dbReference>
<keyword evidence="4" id="KW-0997">Cell inner membrane</keyword>
<sequence>MINRPGNTGPAPRGSAAPAPLAPAPLAPAPLAPGWADEPETATRDRADTLRASFDATLDSATGPALLEPEAAGGLIRHGEPAALGVPDAAGQAAGWLSSFGSFGAAAALLVLGSFGLGLGLMIDDLFNASPVLGWLGSGLGIGVGATMLWGLGREWRALRRLDALEDLARTVRDAPDKTAPPRALIRWAEGVAERLPEASAAVAELGRAATMEEARGLLHTGLMPILDARVKALGWQSARQVFLTAAVLPSPALDAAAMALIGLRLMRQVAVLHGVRPGAAVLWRLLRRLAFSAGLTAGVDLAVEAGVEQLVEGHAARLAGGAAGAAVAARRMTRLAALCAEACRPVPRR</sequence>
<protein>
    <submittedName>
        <fullName evidence="10">DUF697 domain-containing protein</fullName>
    </submittedName>
</protein>
<evidence type="ECO:0000256" key="7">
    <source>
        <dbReference type="ARBA" id="ARBA00023136"/>
    </source>
</evidence>
<evidence type="ECO:0000256" key="3">
    <source>
        <dbReference type="ARBA" id="ARBA00022475"/>
    </source>
</evidence>
<keyword evidence="7 9" id="KW-0472">Membrane</keyword>
<evidence type="ECO:0000256" key="9">
    <source>
        <dbReference type="SAM" id="Phobius"/>
    </source>
</evidence>
<dbReference type="Pfam" id="PF05128">
    <property type="entry name" value="DUF697"/>
    <property type="match status" value="1"/>
</dbReference>
<feature type="transmembrane region" description="Helical" evidence="9">
    <location>
        <begin position="135"/>
        <end position="152"/>
    </location>
</feature>
<keyword evidence="5 9" id="KW-0812">Transmembrane</keyword>
<evidence type="ECO:0000313" key="10">
    <source>
        <dbReference type="EMBL" id="MCI0754709.1"/>
    </source>
</evidence>
<evidence type="ECO:0000256" key="2">
    <source>
        <dbReference type="ARBA" id="ARBA00008255"/>
    </source>
</evidence>
<proteinExistence type="inferred from homology"/>
<accession>A0ABS9W5Z0</accession>
<keyword evidence="6 9" id="KW-1133">Transmembrane helix</keyword>
<evidence type="ECO:0000256" key="5">
    <source>
        <dbReference type="ARBA" id="ARBA00022692"/>
    </source>
</evidence>
<dbReference type="InterPro" id="IPR006507">
    <property type="entry name" value="UPF0283"/>
</dbReference>
<evidence type="ECO:0000256" key="4">
    <source>
        <dbReference type="ARBA" id="ARBA00022519"/>
    </source>
</evidence>
<comment type="caution">
    <text evidence="10">The sequence shown here is derived from an EMBL/GenBank/DDBJ whole genome shotgun (WGS) entry which is preliminary data.</text>
</comment>
<name>A0ABS9W5Z0_9PROT</name>
<dbReference type="PANTHER" id="PTHR39342:SF1">
    <property type="entry name" value="UPF0283 MEMBRANE PROTEIN YCJF"/>
    <property type="match status" value="1"/>
</dbReference>
<evidence type="ECO:0000256" key="1">
    <source>
        <dbReference type="ARBA" id="ARBA00004429"/>
    </source>
</evidence>
<keyword evidence="3" id="KW-1003">Cell membrane</keyword>
<dbReference type="PANTHER" id="PTHR39342">
    <property type="entry name" value="UPF0283 MEMBRANE PROTEIN YCJF"/>
    <property type="match status" value="1"/>
</dbReference>
<feature type="region of interest" description="Disordered" evidence="8">
    <location>
        <begin position="1"/>
        <end position="43"/>
    </location>
</feature>
<dbReference type="EMBL" id="JALBUU010000004">
    <property type="protein sequence ID" value="MCI0754709.1"/>
    <property type="molecule type" value="Genomic_DNA"/>
</dbReference>
<feature type="compositionally biased region" description="Pro residues" evidence="8">
    <location>
        <begin position="20"/>
        <end position="31"/>
    </location>
</feature>
<feature type="transmembrane region" description="Helical" evidence="9">
    <location>
        <begin position="103"/>
        <end position="123"/>
    </location>
</feature>
<evidence type="ECO:0000256" key="8">
    <source>
        <dbReference type="SAM" id="MobiDB-lite"/>
    </source>
</evidence>
<evidence type="ECO:0000313" key="11">
    <source>
        <dbReference type="Proteomes" id="UP001201985"/>
    </source>
</evidence>
<evidence type="ECO:0000256" key="6">
    <source>
        <dbReference type="ARBA" id="ARBA00022989"/>
    </source>
</evidence>
<organism evidence="10 11">
    <name type="scientific">Teichococcus vastitatis</name>
    <dbReference type="NCBI Taxonomy" id="2307076"/>
    <lineage>
        <taxon>Bacteria</taxon>
        <taxon>Pseudomonadati</taxon>
        <taxon>Pseudomonadota</taxon>
        <taxon>Alphaproteobacteria</taxon>
        <taxon>Acetobacterales</taxon>
        <taxon>Roseomonadaceae</taxon>
        <taxon>Roseomonas</taxon>
    </lineage>
</organism>
<reference evidence="10 11" key="1">
    <citation type="submission" date="2022-03" db="EMBL/GenBank/DDBJ databases">
        <title>Complete genome analysis of Roseomonas KG 17.1 : a prolific producer of plant growth promoters.</title>
        <authorList>
            <person name="Saadouli I."/>
            <person name="Najjari A."/>
            <person name="Mosbah A."/>
            <person name="Ouzari H.I."/>
        </authorList>
    </citation>
    <scope>NUCLEOTIDE SEQUENCE [LARGE SCALE GENOMIC DNA]</scope>
    <source>
        <strain evidence="10 11">KG17-1</strain>
    </source>
</reference>